<reference evidence="1" key="1">
    <citation type="submission" date="2021-01" db="EMBL/GenBank/DDBJ databases">
        <title>Adiantum capillus-veneris genome.</title>
        <authorList>
            <person name="Fang Y."/>
            <person name="Liao Q."/>
        </authorList>
    </citation>
    <scope>NUCLEOTIDE SEQUENCE</scope>
    <source>
        <strain evidence="1">H3</strain>
        <tissue evidence="1">Leaf</tissue>
    </source>
</reference>
<accession>A0A9D4UAD0</accession>
<dbReference type="Proteomes" id="UP000886520">
    <property type="component" value="Chromosome 21"/>
</dbReference>
<sequence>MYILYTPQFHWTCRSSNGKYTRESNVFTGGGSSSVVIQRVVGCGLESWCWLIANFKLIRECSQHFTCAMLLYELVCCHVRLRIIMKAKFEN</sequence>
<evidence type="ECO:0000313" key="1">
    <source>
        <dbReference type="EMBL" id="KAI5063331.1"/>
    </source>
</evidence>
<comment type="caution">
    <text evidence="1">The sequence shown here is derived from an EMBL/GenBank/DDBJ whole genome shotgun (WGS) entry which is preliminary data.</text>
</comment>
<evidence type="ECO:0000313" key="2">
    <source>
        <dbReference type="Proteomes" id="UP000886520"/>
    </source>
</evidence>
<proteinExistence type="predicted"/>
<organism evidence="1 2">
    <name type="scientific">Adiantum capillus-veneris</name>
    <name type="common">Maidenhair fern</name>
    <dbReference type="NCBI Taxonomy" id="13818"/>
    <lineage>
        <taxon>Eukaryota</taxon>
        <taxon>Viridiplantae</taxon>
        <taxon>Streptophyta</taxon>
        <taxon>Embryophyta</taxon>
        <taxon>Tracheophyta</taxon>
        <taxon>Polypodiopsida</taxon>
        <taxon>Polypodiidae</taxon>
        <taxon>Polypodiales</taxon>
        <taxon>Pteridineae</taxon>
        <taxon>Pteridaceae</taxon>
        <taxon>Vittarioideae</taxon>
        <taxon>Adiantum</taxon>
    </lineage>
</organism>
<name>A0A9D4UAD0_ADICA</name>
<dbReference type="EMBL" id="JABFUD020000021">
    <property type="protein sequence ID" value="KAI5063331.1"/>
    <property type="molecule type" value="Genomic_DNA"/>
</dbReference>
<gene>
    <name evidence="1" type="ORF">GOP47_0021878</name>
</gene>
<dbReference type="AlphaFoldDB" id="A0A9D4UAD0"/>
<protein>
    <submittedName>
        <fullName evidence="1">Uncharacterized protein</fullName>
    </submittedName>
</protein>
<keyword evidence="2" id="KW-1185">Reference proteome</keyword>